<dbReference type="EMBL" id="AJ286348">
    <property type="protein sequence ID" value="CAB71012.1"/>
    <property type="molecule type" value="mRNA"/>
</dbReference>
<reference evidence="2" key="1">
    <citation type="submission" date="2000-03" db="EMBL/GenBank/DDBJ databases">
        <authorList>
            <person name="Vercauteren I.J.R."/>
        </authorList>
    </citation>
    <scope>NUCLEOTIDE SEQUENCE</scope>
    <source>
        <tissue evidence="2">Roots</tissue>
    </source>
</reference>
<evidence type="ECO:0000256" key="1">
    <source>
        <dbReference type="SAM" id="Phobius"/>
    </source>
</evidence>
<name>Q9M3S5_ARATH</name>
<evidence type="ECO:0000313" key="2">
    <source>
        <dbReference type="EMBL" id="CAB71012.1"/>
    </source>
</evidence>
<keyword evidence="1" id="KW-0472">Membrane</keyword>
<accession>Q9M3S5</accession>
<keyword evidence="1" id="KW-0812">Transmembrane</keyword>
<feature type="transmembrane region" description="Helical" evidence="1">
    <location>
        <begin position="6"/>
        <end position="31"/>
    </location>
</feature>
<reference evidence="2" key="2">
    <citation type="journal article" date="2001" name="Mol. Plant Microbe Interact.">
        <title>Arabidopsis thaliana genes expressed in the early compatible interaction with root-knot nematodes.</title>
        <authorList>
            <person name="Vercauteren I."/>
            <person name="van der Schueren E."/>
            <person name="Van Montagu M."/>
            <person name="Gheysen G."/>
        </authorList>
    </citation>
    <scope>NUCLEOTIDE SEQUENCE</scope>
    <source>
        <tissue evidence="2">Roots</tissue>
    </source>
</reference>
<dbReference type="AlphaFoldDB" id="Q9M3S5"/>
<sequence length="36" mass="4399">TCNVFYSFFCLSLLFFYCRLMLSLLLMLFSFNQLFL</sequence>
<gene>
    <name evidence="2" type="primary">DiDi 4A-3a</name>
</gene>
<feature type="non-terminal residue" evidence="2">
    <location>
        <position position="1"/>
    </location>
</feature>
<proteinExistence type="evidence at transcript level"/>
<organism evidence="2">
    <name type="scientific">Arabidopsis thaliana</name>
    <name type="common">Mouse-ear cress</name>
    <dbReference type="NCBI Taxonomy" id="3702"/>
    <lineage>
        <taxon>Eukaryota</taxon>
        <taxon>Viridiplantae</taxon>
        <taxon>Streptophyta</taxon>
        <taxon>Embryophyta</taxon>
        <taxon>Tracheophyta</taxon>
        <taxon>Spermatophyta</taxon>
        <taxon>Magnoliopsida</taxon>
        <taxon>eudicotyledons</taxon>
        <taxon>Gunneridae</taxon>
        <taxon>Pentapetalae</taxon>
        <taxon>rosids</taxon>
        <taxon>malvids</taxon>
        <taxon>Brassicales</taxon>
        <taxon>Brassicaceae</taxon>
        <taxon>Camelineae</taxon>
        <taxon>Arabidopsis</taxon>
    </lineage>
</organism>
<keyword evidence="1" id="KW-1133">Transmembrane helix</keyword>
<keyword evidence="2" id="KW-0675">Receptor</keyword>
<protein>
    <submittedName>
        <fullName evidence="2">G-prptein coupled receptor homologue</fullName>
    </submittedName>
</protein>